<proteinExistence type="predicted"/>
<protein>
    <submittedName>
        <fullName evidence="5">AraC-like DNA-binding protein</fullName>
    </submittedName>
</protein>
<dbReference type="InterPro" id="IPR050204">
    <property type="entry name" value="AraC_XylS_family_regulators"/>
</dbReference>
<keyword evidence="6" id="KW-1185">Reference proteome</keyword>
<evidence type="ECO:0000313" key="6">
    <source>
        <dbReference type="Proteomes" id="UP000294682"/>
    </source>
</evidence>
<dbReference type="PRINTS" id="PR00032">
    <property type="entry name" value="HTHARAC"/>
</dbReference>
<keyword evidence="1" id="KW-0805">Transcription regulation</keyword>
<comment type="caution">
    <text evidence="5">The sequence shown here is derived from an EMBL/GenBank/DDBJ whole genome shotgun (WGS) entry which is preliminary data.</text>
</comment>
<organism evidence="5 6">
    <name type="scientific">Harryflintia acetispora</name>
    <dbReference type="NCBI Taxonomy" id="1849041"/>
    <lineage>
        <taxon>Bacteria</taxon>
        <taxon>Bacillati</taxon>
        <taxon>Bacillota</taxon>
        <taxon>Clostridia</taxon>
        <taxon>Eubacteriales</taxon>
        <taxon>Oscillospiraceae</taxon>
        <taxon>Harryflintia</taxon>
    </lineage>
</organism>
<keyword evidence="2 5" id="KW-0238">DNA-binding</keyword>
<evidence type="ECO:0000256" key="2">
    <source>
        <dbReference type="ARBA" id="ARBA00023125"/>
    </source>
</evidence>
<name>A0A9X8Y797_9FIRM</name>
<dbReference type="AlphaFoldDB" id="A0A9X8Y797"/>
<evidence type="ECO:0000313" key="5">
    <source>
        <dbReference type="EMBL" id="TCL41530.1"/>
    </source>
</evidence>
<dbReference type="InterPro" id="IPR018060">
    <property type="entry name" value="HTH_AraC"/>
</dbReference>
<evidence type="ECO:0000256" key="1">
    <source>
        <dbReference type="ARBA" id="ARBA00023015"/>
    </source>
</evidence>
<dbReference type="GO" id="GO:0003700">
    <property type="term" value="F:DNA-binding transcription factor activity"/>
    <property type="evidence" value="ECO:0007669"/>
    <property type="project" value="InterPro"/>
</dbReference>
<accession>A0A9X8Y797</accession>
<keyword evidence="3" id="KW-0804">Transcription</keyword>
<dbReference type="InterPro" id="IPR020449">
    <property type="entry name" value="Tscrpt_reg_AraC-type_HTH"/>
</dbReference>
<dbReference type="Gene3D" id="1.10.10.60">
    <property type="entry name" value="Homeodomain-like"/>
    <property type="match status" value="2"/>
</dbReference>
<dbReference type="Pfam" id="PF12833">
    <property type="entry name" value="HTH_18"/>
    <property type="match status" value="1"/>
</dbReference>
<sequence length="254" mass="27493">MEEKVKDFELLLPAGGGWFQSGAGWVSFEPGSALLLAPDTPRRLPLGAAQAPIPAARLPENFEPPGPAGEPLRAARESGWLCLRPGEGERESLCGCLRALQTLGEGEYAGQAREHLALAALLLLERCRRRTLPVPPGRRRTGETLAAAALRLIGEGYAEELTLQDLAKKLYVSPSHLSRVLRRQTGRTFGQVLLLTRLRQAKGLLRDTGDLAIDIAVACGFSSAQHFCAAFKRESGMTPLQYRRACRGKMAADG</sequence>
<gene>
    <name evidence="5" type="ORF">EDD78_1133</name>
</gene>
<dbReference type="PANTHER" id="PTHR46796">
    <property type="entry name" value="HTH-TYPE TRANSCRIPTIONAL ACTIVATOR RHAS-RELATED"/>
    <property type="match status" value="1"/>
</dbReference>
<feature type="domain" description="HTH araC/xylS-type" evidence="4">
    <location>
        <begin position="147"/>
        <end position="245"/>
    </location>
</feature>
<dbReference type="PROSITE" id="PS01124">
    <property type="entry name" value="HTH_ARAC_FAMILY_2"/>
    <property type="match status" value="1"/>
</dbReference>
<dbReference type="RefSeq" id="WP_132085146.1">
    <property type="nucleotide sequence ID" value="NZ_SLUK01000013.1"/>
</dbReference>
<dbReference type="SUPFAM" id="SSF46689">
    <property type="entry name" value="Homeodomain-like"/>
    <property type="match status" value="2"/>
</dbReference>
<dbReference type="SMART" id="SM00342">
    <property type="entry name" value="HTH_ARAC"/>
    <property type="match status" value="1"/>
</dbReference>
<dbReference type="GO" id="GO:0043565">
    <property type="term" value="F:sequence-specific DNA binding"/>
    <property type="evidence" value="ECO:0007669"/>
    <property type="project" value="InterPro"/>
</dbReference>
<dbReference type="EMBL" id="SLUK01000013">
    <property type="protein sequence ID" value="TCL41530.1"/>
    <property type="molecule type" value="Genomic_DNA"/>
</dbReference>
<evidence type="ECO:0000256" key="3">
    <source>
        <dbReference type="ARBA" id="ARBA00023163"/>
    </source>
</evidence>
<evidence type="ECO:0000259" key="4">
    <source>
        <dbReference type="PROSITE" id="PS01124"/>
    </source>
</evidence>
<reference evidence="5 6" key="1">
    <citation type="submission" date="2019-03" db="EMBL/GenBank/DDBJ databases">
        <title>Genomic Encyclopedia of Type Strains, Phase IV (KMG-IV): sequencing the most valuable type-strain genomes for metagenomic binning, comparative biology and taxonomic classification.</title>
        <authorList>
            <person name="Goeker M."/>
        </authorList>
    </citation>
    <scope>NUCLEOTIDE SEQUENCE [LARGE SCALE GENOMIC DNA]</scope>
    <source>
        <strain evidence="5 6">DSM 100433</strain>
    </source>
</reference>
<dbReference type="Proteomes" id="UP000294682">
    <property type="component" value="Unassembled WGS sequence"/>
</dbReference>
<dbReference type="InterPro" id="IPR009057">
    <property type="entry name" value="Homeodomain-like_sf"/>
</dbReference>